<keyword evidence="1" id="KW-0472">Membrane</keyword>
<keyword evidence="3" id="KW-1185">Reference proteome</keyword>
<gene>
    <name evidence="2" type="ORF">QJS10_CPB20g00801</name>
</gene>
<accession>A0AAV9CBD2</accession>
<keyword evidence="1" id="KW-0812">Transmembrane</keyword>
<dbReference type="AlphaFoldDB" id="A0AAV9CBD2"/>
<dbReference type="EMBL" id="JAUJYO010000020">
    <property type="protein sequence ID" value="KAK1286200.1"/>
    <property type="molecule type" value="Genomic_DNA"/>
</dbReference>
<proteinExistence type="predicted"/>
<dbReference type="Proteomes" id="UP001180020">
    <property type="component" value="Unassembled WGS sequence"/>
</dbReference>
<organism evidence="2 3">
    <name type="scientific">Acorus calamus</name>
    <name type="common">Sweet flag</name>
    <dbReference type="NCBI Taxonomy" id="4465"/>
    <lineage>
        <taxon>Eukaryota</taxon>
        <taxon>Viridiplantae</taxon>
        <taxon>Streptophyta</taxon>
        <taxon>Embryophyta</taxon>
        <taxon>Tracheophyta</taxon>
        <taxon>Spermatophyta</taxon>
        <taxon>Magnoliopsida</taxon>
        <taxon>Liliopsida</taxon>
        <taxon>Acoraceae</taxon>
        <taxon>Acorus</taxon>
    </lineage>
</organism>
<comment type="caution">
    <text evidence="2">The sequence shown here is derived from an EMBL/GenBank/DDBJ whole genome shotgun (WGS) entry which is preliminary data.</text>
</comment>
<protein>
    <submittedName>
        <fullName evidence="2">Uncharacterized protein</fullName>
    </submittedName>
</protein>
<sequence>MSLMCNVMWRCALSSTLLITPSDRHMAFTSQGISFDRETEQSEHLNGICIDDLRDLDKMPDKEEVEEWVKLLKGSTSGMKGANGSNEEEAQTTSVAAEALKKAKFMPPAVKWMDGVCVSVLFFFYSSVMLKMFGLMD</sequence>
<evidence type="ECO:0000256" key="1">
    <source>
        <dbReference type="SAM" id="Phobius"/>
    </source>
</evidence>
<reference evidence="2" key="1">
    <citation type="journal article" date="2023" name="Nat. Commun.">
        <title>Diploid and tetraploid genomes of Acorus and the evolution of monocots.</title>
        <authorList>
            <person name="Ma L."/>
            <person name="Liu K.W."/>
            <person name="Li Z."/>
            <person name="Hsiao Y.Y."/>
            <person name="Qi Y."/>
            <person name="Fu T."/>
            <person name="Tang G.D."/>
            <person name="Zhang D."/>
            <person name="Sun W.H."/>
            <person name="Liu D.K."/>
            <person name="Li Y."/>
            <person name="Chen G.Z."/>
            <person name="Liu X.D."/>
            <person name="Liao X.Y."/>
            <person name="Jiang Y.T."/>
            <person name="Yu X."/>
            <person name="Hao Y."/>
            <person name="Huang J."/>
            <person name="Zhao X.W."/>
            <person name="Ke S."/>
            <person name="Chen Y.Y."/>
            <person name="Wu W.L."/>
            <person name="Hsu J.L."/>
            <person name="Lin Y.F."/>
            <person name="Huang M.D."/>
            <person name="Li C.Y."/>
            <person name="Huang L."/>
            <person name="Wang Z.W."/>
            <person name="Zhao X."/>
            <person name="Zhong W.Y."/>
            <person name="Peng D.H."/>
            <person name="Ahmad S."/>
            <person name="Lan S."/>
            <person name="Zhang J.S."/>
            <person name="Tsai W.C."/>
            <person name="Van de Peer Y."/>
            <person name="Liu Z.J."/>
        </authorList>
    </citation>
    <scope>NUCLEOTIDE SEQUENCE</scope>
    <source>
        <strain evidence="2">CP</strain>
    </source>
</reference>
<keyword evidence="1" id="KW-1133">Transmembrane helix</keyword>
<evidence type="ECO:0000313" key="2">
    <source>
        <dbReference type="EMBL" id="KAK1286200.1"/>
    </source>
</evidence>
<reference evidence="2" key="2">
    <citation type="submission" date="2023-06" db="EMBL/GenBank/DDBJ databases">
        <authorList>
            <person name="Ma L."/>
            <person name="Liu K.-W."/>
            <person name="Li Z."/>
            <person name="Hsiao Y.-Y."/>
            <person name="Qi Y."/>
            <person name="Fu T."/>
            <person name="Tang G."/>
            <person name="Zhang D."/>
            <person name="Sun W.-H."/>
            <person name="Liu D.-K."/>
            <person name="Li Y."/>
            <person name="Chen G.-Z."/>
            <person name="Liu X.-D."/>
            <person name="Liao X.-Y."/>
            <person name="Jiang Y.-T."/>
            <person name="Yu X."/>
            <person name="Hao Y."/>
            <person name="Huang J."/>
            <person name="Zhao X.-W."/>
            <person name="Ke S."/>
            <person name="Chen Y.-Y."/>
            <person name="Wu W.-L."/>
            <person name="Hsu J.-L."/>
            <person name="Lin Y.-F."/>
            <person name="Huang M.-D."/>
            <person name="Li C.-Y."/>
            <person name="Huang L."/>
            <person name="Wang Z.-W."/>
            <person name="Zhao X."/>
            <person name="Zhong W.-Y."/>
            <person name="Peng D.-H."/>
            <person name="Ahmad S."/>
            <person name="Lan S."/>
            <person name="Zhang J.-S."/>
            <person name="Tsai W.-C."/>
            <person name="Van De Peer Y."/>
            <person name="Liu Z.-J."/>
        </authorList>
    </citation>
    <scope>NUCLEOTIDE SEQUENCE</scope>
    <source>
        <strain evidence="2">CP</strain>
        <tissue evidence="2">Leaves</tissue>
    </source>
</reference>
<name>A0AAV9CBD2_ACOCL</name>
<evidence type="ECO:0000313" key="3">
    <source>
        <dbReference type="Proteomes" id="UP001180020"/>
    </source>
</evidence>
<feature type="transmembrane region" description="Helical" evidence="1">
    <location>
        <begin position="112"/>
        <end position="133"/>
    </location>
</feature>